<organism evidence="2">
    <name type="scientific">freshwater metagenome</name>
    <dbReference type="NCBI Taxonomy" id="449393"/>
    <lineage>
        <taxon>unclassified sequences</taxon>
        <taxon>metagenomes</taxon>
        <taxon>ecological metagenomes</taxon>
    </lineage>
</organism>
<dbReference type="Gene3D" id="3.40.225.10">
    <property type="entry name" value="Class II aldolase/adducin N-terminal domain"/>
    <property type="match status" value="1"/>
</dbReference>
<dbReference type="InterPro" id="IPR001303">
    <property type="entry name" value="Aldolase_II/adducin_N"/>
</dbReference>
<dbReference type="PANTHER" id="PTHR10672:SF3">
    <property type="entry name" value="PROTEIN HU-LI TAI SHAO"/>
    <property type="match status" value="1"/>
</dbReference>
<accession>A0A6J6UDC2</accession>
<dbReference type="InterPro" id="IPR051017">
    <property type="entry name" value="Aldolase-II_Adducin_sf"/>
</dbReference>
<reference evidence="2" key="1">
    <citation type="submission" date="2020-05" db="EMBL/GenBank/DDBJ databases">
        <authorList>
            <person name="Chiriac C."/>
            <person name="Salcher M."/>
            <person name="Ghai R."/>
            <person name="Kavagutti S V."/>
        </authorList>
    </citation>
    <scope>NUCLEOTIDE SEQUENCE</scope>
</reference>
<dbReference type="SUPFAM" id="SSF53639">
    <property type="entry name" value="AraD/HMP-PK domain-like"/>
    <property type="match status" value="1"/>
</dbReference>
<dbReference type="PANTHER" id="PTHR10672">
    <property type="entry name" value="ADDUCIN"/>
    <property type="match status" value="1"/>
</dbReference>
<dbReference type="GO" id="GO:0005856">
    <property type="term" value="C:cytoskeleton"/>
    <property type="evidence" value="ECO:0007669"/>
    <property type="project" value="TreeGrafter"/>
</dbReference>
<evidence type="ECO:0000259" key="1">
    <source>
        <dbReference type="SMART" id="SM01007"/>
    </source>
</evidence>
<feature type="domain" description="Class II aldolase/adducin N-terminal" evidence="1">
    <location>
        <begin position="8"/>
        <end position="183"/>
    </location>
</feature>
<evidence type="ECO:0000313" key="2">
    <source>
        <dbReference type="EMBL" id="CAB4756663.1"/>
    </source>
</evidence>
<dbReference type="EMBL" id="CAFBOS010000025">
    <property type="protein sequence ID" value="CAB4985173.1"/>
    <property type="molecule type" value="Genomic_DNA"/>
</dbReference>
<dbReference type="GO" id="GO:0051015">
    <property type="term" value="F:actin filament binding"/>
    <property type="evidence" value="ECO:0007669"/>
    <property type="project" value="TreeGrafter"/>
</dbReference>
<dbReference type="EMBL" id="CAEZYR010000087">
    <property type="protein sequence ID" value="CAB4756663.1"/>
    <property type="molecule type" value="Genomic_DNA"/>
</dbReference>
<sequence>MDENDPRFRVAAARRILARGGCDSGVAGHVSVRVPGTDVFDVSAFGFFDETTPEQVVTSDLDGNVVRGDWPASPAIKFHAAFYRVRPEVGSVIHTHSHWLSTFVTRDREIGMYNVASVLFHDEQILHADDGTKPPVPGDEMAGKLGERSVVLIKNHGAIVVSDTLEKATILALTLEQAARYHLEAEAIDGTEFPIAEVVRAKAKYHQHYLPQMWSACYRRLRTSDPDLFNLVT</sequence>
<dbReference type="Pfam" id="PF00596">
    <property type="entry name" value="Aldolase_II"/>
    <property type="match status" value="1"/>
</dbReference>
<evidence type="ECO:0000313" key="3">
    <source>
        <dbReference type="EMBL" id="CAB4985173.1"/>
    </source>
</evidence>
<name>A0A6J6UDC2_9ZZZZ</name>
<gene>
    <name evidence="2" type="ORF">UFOPK2754_02147</name>
    <name evidence="3" type="ORF">UFOPK3967_00627</name>
</gene>
<dbReference type="InterPro" id="IPR036409">
    <property type="entry name" value="Aldolase_II/adducin_N_sf"/>
</dbReference>
<protein>
    <submittedName>
        <fullName evidence="2">Unannotated protein</fullName>
    </submittedName>
</protein>
<proteinExistence type="predicted"/>
<dbReference type="SMART" id="SM01007">
    <property type="entry name" value="Aldolase_II"/>
    <property type="match status" value="1"/>
</dbReference>
<dbReference type="AlphaFoldDB" id="A0A6J6UDC2"/>